<feature type="binding site" evidence="1">
    <location>
        <position position="36"/>
    </location>
    <ligand>
        <name>ATP</name>
        <dbReference type="ChEBI" id="CHEBI:30616"/>
    </ligand>
</feature>
<dbReference type="PANTHER" id="PTHR48011">
    <property type="entry name" value="CCR4-NOT TRANSCRIPTIONAL COMPLEX SUBUNIT CAF120-RELATED"/>
    <property type="match status" value="1"/>
</dbReference>
<evidence type="ECO:0000256" key="1">
    <source>
        <dbReference type="PROSITE-ProRule" id="PRU10141"/>
    </source>
</evidence>
<keyword evidence="1" id="KW-0547">Nucleotide-binding</keyword>
<sequence>MGWKKLYILGEGSYGKVYYAVKINSYGLCASVAAVKCAEIHRSISLQQEAQILTTLKGCPHVVQFFGADVSIDDGNVPTYNLFLEYACGGSLHDMIINSKRGMIKMSELEVGVYTYQLLKGIQHVHEMGWIHCNIKPANILVFDNATNSERGGMSKLKLADFGLSLRVGEGMTYLTGTPSRNRGTLLYAPPESLTDDFHAKAYDIWSLGCTVTEMMTGNRIWIYSDNKDLQWKIINEDPMIPSNISEIAKDFLYKCFIKDPQRRWTSEQLLQHPFIQQALCNYLMPETQGLTARVDPLGCQISIPERDFINLLLE</sequence>
<organism evidence="3 4">
    <name type="scientific">Datura stramonium</name>
    <name type="common">Jimsonweed</name>
    <name type="synonym">Common thornapple</name>
    <dbReference type="NCBI Taxonomy" id="4076"/>
    <lineage>
        <taxon>Eukaryota</taxon>
        <taxon>Viridiplantae</taxon>
        <taxon>Streptophyta</taxon>
        <taxon>Embryophyta</taxon>
        <taxon>Tracheophyta</taxon>
        <taxon>Spermatophyta</taxon>
        <taxon>Magnoliopsida</taxon>
        <taxon>eudicotyledons</taxon>
        <taxon>Gunneridae</taxon>
        <taxon>Pentapetalae</taxon>
        <taxon>asterids</taxon>
        <taxon>lamiids</taxon>
        <taxon>Solanales</taxon>
        <taxon>Solanaceae</taxon>
        <taxon>Solanoideae</taxon>
        <taxon>Datureae</taxon>
        <taxon>Datura</taxon>
    </lineage>
</organism>
<feature type="domain" description="Protein kinase" evidence="2">
    <location>
        <begin position="3"/>
        <end position="276"/>
    </location>
</feature>
<dbReference type="PROSITE" id="PS00107">
    <property type="entry name" value="PROTEIN_KINASE_ATP"/>
    <property type="match status" value="1"/>
</dbReference>
<evidence type="ECO:0000259" key="2">
    <source>
        <dbReference type="PROSITE" id="PS50011"/>
    </source>
</evidence>
<dbReference type="Gene3D" id="1.10.510.10">
    <property type="entry name" value="Transferase(Phosphotransferase) domain 1"/>
    <property type="match status" value="1"/>
</dbReference>
<keyword evidence="4" id="KW-1185">Reference proteome</keyword>
<evidence type="ECO:0000313" key="4">
    <source>
        <dbReference type="Proteomes" id="UP000823775"/>
    </source>
</evidence>
<gene>
    <name evidence="3" type="ORF">HAX54_047169</name>
</gene>
<dbReference type="Proteomes" id="UP000823775">
    <property type="component" value="Unassembled WGS sequence"/>
</dbReference>
<dbReference type="PANTHER" id="PTHR48011:SF32">
    <property type="entry name" value="MITOGEN-ACTIVATED PROTEIN KINASE KINASE KINASE NPK1-LIKE"/>
    <property type="match status" value="1"/>
</dbReference>
<evidence type="ECO:0000313" key="3">
    <source>
        <dbReference type="EMBL" id="MCD7461815.1"/>
    </source>
</evidence>
<dbReference type="InterPro" id="IPR052751">
    <property type="entry name" value="Plant_MAPKKK"/>
</dbReference>
<dbReference type="InterPro" id="IPR011009">
    <property type="entry name" value="Kinase-like_dom_sf"/>
</dbReference>
<reference evidence="3 4" key="1">
    <citation type="journal article" date="2021" name="BMC Genomics">
        <title>Datura genome reveals duplications of psychoactive alkaloid biosynthetic genes and high mutation rate following tissue culture.</title>
        <authorList>
            <person name="Rajewski A."/>
            <person name="Carter-House D."/>
            <person name="Stajich J."/>
            <person name="Litt A."/>
        </authorList>
    </citation>
    <scope>NUCLEOTIDE SEQUENCE [LARGE SCALE GENOMIC DNA]</scope>
    <source>
        <strain evidence="3">AR-01</strain>
    </source>
</reference>
<protein>
    <recommendedName>
        <fullName evidence="2">Protein kinase domain-containing protein</fullName>
    </recommendedName>
</protein>
<keyword evidence="1" id="KW-0067">ATP-binding</keyword>
<dbReference type="SUPFAM" id="SSF56112">
    <property type="entry name" value="Protein kinase-like (PK-like)"/>
    <property type="match status" value="1"/>
</dbReference>
<accession>A0ABS8SSR2</accession>
<dbReference type="EMBL" id="JACEIK010000757">
    <property type="protein sequence ID" value="MCD7461815.1"/>
    <property type="molecule type" value="Genomic_DNA"/>
</dbReference>
<dbReference type="InterPro" id="IPR017441">
    <property type="entry name" value="Protein_kinase_ATP_BS"/>
</dbReference>
<name>A0ABS8SSR2_DATST</name>
<comment type="caution">
    <text evidence="3">The sequence shown here is derived from an EMBL/GenBank/DDBJ whole genome shotgun (WGS) entry which is preliminary data.</text>
</comment>
<proteinExistence type="predicted"/>
<dbReference type="InterPro" id="IPR000719">
    <property type="entry name" value="Prot_kinase_dom"/>
</dbReference>
<dbReference type="PROSITE" id="PS50011">
    <property type="entry name" value="PROTEIN_KINASE_DOM"/>
    <property type="match status" value="1"/>
</dbReference>
<dbReference type="Pfam" id="PF00069">
    <property type="entry name" value="Pkinase"/>
    <property type="match status" value="1"/>
</dbReference>